<evidence type="ECO:0000313" key="6">
    <source>
        <dbReference type="EMBL" id="MBA2893178.1"/>
    </source>
</evidence>
<evidence type="ECO:0000256" key="1">
    <source>
        <dbReference type="ARBA" id="ARBA00001554"/>
    </source>
</evidence>
<comment type="caution">
    <text evidence="6">The sequence shown here is derived from an EMBL/GenBank/DDBJ whole genome shotgun (WGS) entry which is preliminary data.</text>
</comment>
<proteinExistence type="inferred from homology"/>
<dbReference type="RefSeq" id="WP_181611910.1">
    <property type="nucleotide sequence ID" value="NZ_BAABAM010000003.1"/>
</dbReference>
<dbReference type="InterPro" id="IPR001533">
    <property type="entry name" value="Pterin_deHydtase"/>
</dbReference>
<name>A0A7W0CL58_9ACTN</name>
<dbReference type="EMBL" id="JACDUR010000004">
    <property type="protein sequence ID" value="MBA2893178.1"/>
    <property type="molecule type" value="Genomic_DNA"/>
</dbReference>
<gene>
    <name evidence="6" type="ORF">HNR30_004532</name>
</gene>
<dbReference type="Proteomes" id="UP000530928">
    <property type="component" value="Unassembled WGS sequence"/>
</dbReference>
<protein>
    <recommendedName>
        <fullName evidence="4">Putative pterin-4-alpha-carbinolamine dehydratase</fullName>
        <ecNumber evidence="3">4.2.1.96</ecNumber>
    </recommendedName>
</protein>
<organism evidence="6 7">
    <name type="scientific">Nonomuraea soli</name>
    <dbReference type="NCBI Taxonomy" id="1032476"/>
    <lineage>
        <taxon>Bacteria</taxon>
        <taxon>Bacillati</taxon>
        <taxon>Actinomycetota</taxon>
        <taxon>Actinomycetes</taxon>
        <taxon>Streptosporangiales</taxon>
        <taxon>Streptosporangiaceae</taxon>
        <taxon>Nonomuraea</taxon>
    </lineage>
</organism>
<keyword evidence="7" id="KW-1185">Reference proteome</keyword>
<dbReference type="SUPFAM" id="SSF55248">
    <property type="entry name" value="PCD-like"/>
    <property type="match status" value="1"/>
</dbReference>
<comment type="catalytic activity">
    <reaction evidence="1">
        <text>(4aS,6R)-4a-hydroxy-L-erythro-5,6,7,8-tetrahydrobiopterin = (6R)-L-erythro-6,7-dihydrobiopterin + H2O</text>
        <dbReference type="Rhea" id="RHEA:11920"/>
        <dbReference type="ChEBI" id="CHEBI:15377"/>
        <dbReference type="ChEBI" id="CHEBI:15642"/>
        <dbReference type="ChEBI" id="CHEBI:43120"/>
        <dbReference type="EC" id="4.2.1.96"/>
    </reaction>
</comment>
<dbReference type="Pfam" id="PF01329">
    <property type="entry name" value="Pterin_4a"/>
    <property type="match status" value="1"/>
</dbReference>
<reference evidence="6 7" key="1">
    <citation type="submission" date="2020-07" db="EMBL/GenBank/DDBJ databases">
        <title>Genomic Encyclopedia of Type Strains, Phase IV (KMG-IV): sequencing the most valuable type-strain genomes for metagenomic binning, comparative biology and taxonomic classification.</title>
        <authorList>
            <person name="Goeker M."/>
        </authorList>
    </citation>
    <scope>NUCLEOTIDE SEQUENCE [LARGE SCALE GENOMIC DNA]</scope>
    <source>
        <strain evidence="6 7">DSM 45533</strain>
    </source>
</reference>
<evidence type="ECO:0000313" key="7">
    <source>
        <dbReference type="Proteomes" id="UP000530928"/>
    </source>
</evidence>
<keyword evidence="5 6" id="KW-0456">Lyase</keyword>
<accession>A0A7W0CL58</accession>
<dbReference type="Gene3D" id="3.30.1360.20">
    <property type="entry name" value="Transcriptional coactivator/pterin dehydratase"/>
    <property type="match status" value="1"/>
</dbReference>
<dbReference type="InterPro" id="IPR036428">
    <property type="entry name" value="PCD_sf"/>
</dbReference>
<dbReference type="AlphaFoldDB" id="A0A7W0CL58"/>
<sequence>MTERLTDADIETALAALESWRRDGDALIKDVPITDDNFGWLSEAVNNEAETLGHHPDIQRTGDGVRFRLSTHEAGGVTPRDVELAARIDQILSGAARDRG</sequence>
<evidence type="ECO:0000256" key="3">
    <source>
        <dbReference type="ARBA" id="ARBA00013252"/>
    </source>
</evidence>
<evidence type="ECO:0000256" key="5">
    <source>
        <dbReference type="ARBA" id="ARBA00023239"/>
    </source>
</evidence>
<comment type="similarity">
    <text evidence="2">Belongs to the pterin-4-alpha-carbinolamine dehydratase family.</text>
</comment>
<dbReference type="EC" id="4.2.1.96" evidence="3"/>
<dbReference type="GO" id="GO:0008124">
    <property type="term" value="F:4-alpha-hydroxytetrahydrobiopterin dehydratase activity"/>
    <property type="evidence" value="ECO:0007669"/>
    <property type="project" value="UniProtKB-EC"/>
</dbReference>
<evidence type="ECO:0000256" key="2">
    <source>
        <dbReference type="ARBA" id="ARBA00006472"/>
    </source>
</evidence>
<dbReference type="GO" id="GO:0006729">
    <property type="term" value="P:tetrahydrobiopterin biosynthetic process"/>
    <property type="evidence" value="ECO:0007669"/>
    <property type="project" value="InterPro"/>
</dbReference>
<dbReference type="CDD" id="cd00488">
    <property type="entry name" value="PCD_DCoH"/>
    <property type="match status" value="1"/>
</dbReference>
<evidence type="ECO:0000256" key="4">
    <source>
        <dbReference type="ARBA" id="ARBA00021735"/>
    </source>
</evidence>